<organism evidence="2 3">
    <name type="scientific">Pseudoalteromonas obscura</name>
    <dbReference type="NCBI Taxonomy" id="3048491"/>
    <lineage>
        <taxon>Bacteria</taxon>
        <taxon>Pseudomonadati</taxon>
        <taxon>Pseudomonadota</taxon>
        <taxon>Gammaproteobacteria</taxon>
        <taxon>Alteromonadales</taxon>
        <taxon>Pseudoalteromonadaceae</taxon>
        <taxon>Pseudoalteromonas</taxon>
    </lineage>
</organism>
<name>A0ABT7EID9_9GAMM</name>
<proteinExistence type="predicted"/>
<evidence type="ECO:0000256" key="1">
    <source>
        <dbReference type="SAM" id="Phobius"/>
    </source>
</evidence>
<gene>
    <name evidence="2" type="ORF">QNM18_07110</name>
</gene>
<feature type="transmembrane region" description="Helical" evidence="1">
    <location>
        <begin position="177"/>
        <end position="195"/>
    </location>
</feature>
<keyword evidence="1" id="KW-0472">Membrane</keyword>
<feature type="transmembrane region" description="Helical" evidence="1">
    <location>
        <begin position="113"/>
        <end position="135"/>
    </location>
</feature>
<dbReference type="EMBL" id="JASJUT010000002">
    <property type="protein sequence ID" value="MDK2594825.1"/>
    <property type="molecule type" value="Genomic_DNA"/>
</dbReference>
<dbReference type="Proteomes" id="UP001231915">
    <property type="component" value="Unassembled WGS sequence"/>
</dbReference>
<evidence type="ECO:0008006" key="4">
    <source>
        <dbReference type="Google" id="ProtNLM"/>
    </source>
</evidence>
<keyword evidence="1" id="KW-1133">Transmembrane helix</keyword>
<sequence length="225" mass="25299">MLTIHIMAGSFLLLFGIGALSFTKGKLWHRWSGNLFFLAMVVMTVTAAFFNGGLTMSLLTFYYGVTAWTIVLRKERSTGTFDVLAMCLILYVSLDLFYFVYTATELSTTFKTIFTIHASVALMAACLDLKMILGGGLSGKHRIARHTWRACFALLGAVMSFSANTSDRWPGFIDSNALIYLMIAVLFYWLIRVLFTGWHNRLKDTLGTSVLVKRWLVLKRTVKAS</sequence>
<protein>
    <recommendedName>
        <fullName evidence="4">DUF2306 domain-containing protein</fullName>
    </recommendedName>
</protein>
<feature type="transmembrane region" description="Helical" evidence="1">
    <location>
        <begin position="83"/>
        <end position="101"/>
    </location>
</feature>
<evidence type="ECO:0000313" key="2">
    <source>
        <dbReference type="EMBL" id="MDK2594825.1"/>
    </source>
</evidence>
<feature type="transmembrane region" description="Helical" evidence="1">
    <location>
        <begin position="35"/>
        <end position="62"/>
    </location>
</feature>
<comment type="caution">
    <text evidence="2">The sequence shown here is derived from an EMBL/GenBank/DDBJ whole genome shotgun (WGS) entry which is preliminary data.</text>
</comment>
<reference evidence="2 3" key="1">
    <citation type="submission" date="2023-05" db="EMBL/GenBank/DDBJ databases">
        <title>Pseudoalteromonas ardens sp. nov., Pseudoalteromonas obscura sp. nov., and Pseudoalteromonas umbrosa sp. nov., isolated from the coral Montipora capitata.</title>
        <authorList>
            <person name="Thomas E.M."/>
            <person name="Smith E.M."/>
            <person name="Papke E."/>
            <person name="Shlafstein M.D."/>
            <person name="Oline D.K."/>
            <person name="Videau P."/>
            <person name="Saw J.H."/>
            <person name="Strangman W.K."/>
            <person name="Ushijima B."/>
        </authorList>
    </citation>
    <scope>NUCLEOTIDE SEQUENCE [LARGE SCALE GENOMIC DNA]</scope>
    <source>
        <strain evidence="2 3">P94</strain>
    </source>
</reference>
<dbReference type="RefSeq" id="WP_284136753.1">
    <property type="nucleotide sequence ID" value="NZ_JASJUT010000002.1"/>
</dbReference>
<accession>A0ABT7EID9</accession>
<evidence type="ECO:0000313" key="3">
    <source>
        <dbReference type="Proteomes" id="UP001231915"/>
    </source>
</evidence>
<keyword evidence="1" id="KW-0812">Transmembrane</keyword>
<keyword evidence="3" id="KW-1185">Reference proteome</keyword>